<keyword evidence="2" id="KW-1185">Reference proteome</keyword>
<dbReference type="EMBL" id="JBDKWZ010000014">
    <property type="protein sequence ID" value="MEN7550490.1"/>
    <property type="molecule type" value="Genomic_DNA"/>
</dbReference>
<sequence>MKNKLVSEQEHFSEKELEEACTAITSLINKCEKAKDKLKRNSSQETLMERRIRALRISASLIKEKISKEA</sequence>
<comment type="caution">
    <text evidence="1">The sequence shown here is derived from an EMBL/GenBank/DDBJ whole genome shotgun (WGS) entry which is preliminary data.</text>
</comment>
<accession>A0AAW9SFB8</accession>
<dbReference type="RefSeq" id="WP_346823272.1">
    <property type="nucleotide sequence ID" value="NZ_JBDKWZ010000014.1"/>
</dbReference>
<dbReference type="AlphaFoldDB" id="A0AAW9SFB8"/>
<evidence type="ECO:0000313" key="2">
    <source>
        <dbReference type="Proteomes" id="UP001403385"/>
    </source>
</evidence>
<proteinExistence type="predicted"/>
<name>A0AAW9SFB8_9BACT</name>
<protein>
    <recommendedName>
        <fullName evidence="3">50S ribosomal protein L29</fullName>
    </recommendedName>
</protein>
<reference evidence="1 2" key="1">
    <citation type="submission" date="2024-04" db="EMBL/GenBank/DDBJ databases">
        <title>Novel genus in family Flammeovirgaceae.</title>
        <authorList>
            <person name="Nguyen T.H."/>
            <person name="Vuong T.Q."/>
            <person name="Le H."/>
            <person name="Kim S.-G."/>
        </authorList>
    </citation>
    <scope>NUCLEOTIDE SEQUENCE [LARGE SCALE GENOMIC DNA]</scope>
    <source>
        <strain evidence="1 2">JCM 23209</strain>
    </source>
</reference>
<dbReference type="Proteomes" id="UP001403385">
    <property type="component" value="Unassembled WGS sequence"/>
</dbReference>
<organism evidence="1 2">
    <name type="scientific">Rapidithrix thailandica</name>
    <dbReference type="NCBI Taxonomy" id="413964"/>
    <lineage>
        <taxon>Bacteria</taxon>
        <taxon>Pseudomonadati</taxon>
        <taxon>Bacteroidota</taxon>
        <taxon>Cytophagia</taxon>
        <taxon>Cytophagales</taxon>
        <taxon>Flammeovirgaceae</taxon>
        <taxon>Rapidithrix</taxon>
    </lineage>
</organism>
<evidence type="ECO:0000313" key="1">
    <source>
        <dbReference type="EMBL" id="MEN7550490.1"/>
    </source>
</evidence>
<gene>
    <name evidence="1" type="ORF">AAG747_21400</name>
</gene>
<evidence type="ECO:0008006" key="3">
    <source>
        <dbReference type="Google" id="ProtNLM"/>
    </source>
</evidence>